<evidence type="ECO:0000259" key="2">
    <source>
        <dbReference type="Pfam" id="PF07811"/>
    </source>
</evidence>
<dbReference type="InterPro" id="IPR012495">
    <property type="entry name" value="TadE-like_dom"/>
</dbReference>
<gene>
    <name evidence="3" type="ORF">J2S11_001116</name>
</gene>
<protein>
    <submittedName>
        <fullName evidence="3">Flp pilus assembly protein TadG</fullName>
    </submittedName>
</protein>
<name>A0ABT9VW39_9BACI</name>
<evidence type="ECO:0000313" key="3">
    <source>
        <dbReference type="EMBL" id="MDQ0165216.1"/>
    </source>
</evidence>
<proteinExistence type="predicted"/>
<feature type="domain" description="TadE-like" evidence="2">
    <location>
        <begin position="13"/>
        <end position="55"/>
    </location>
</feature>
<comment type="caution">
    <text evidence="3">The sequence shown here is derived from an EMBL/GenBank/DDBJ whole genome shotgun (WGS) entry which is preliminary data.</text>
</comment>
<keyword evidence="1" id="KW-1133">Transmembrane helix</keyword>
<dbReference type="Pfam" id="PF07811">
    <property type="entry name" value="TadE"/>
    <property type="match status" value="1"/>
</dbReference>
<feature type="transmembrane region" description="Helical" evidence="1">
    <location>
        <begin position="20"/>
        <end position="41"/>
    </location>
</feature>
<accession>A0ABT9VW39</accession>
<dbReference type="EMBL" id="JAUSTY010000004">
    <property type="protein sequence ID" value="MDQ0165216.1"/>
    <property type="molecule type" value="Genomic_DNA"/>
</dbReference>
<keyword evidence="4" id="KW-1185">Reference proteome</keyword>
<dbReference type="RefSeq" id="WP_307392007.1">
    <property type="nucleotide sequence ID" value="NZ_BAAADK010000045.1"/>
</dbReference>
<keyword evidence="1" id="KW-0812">Transmembrane</keyword>
<organism evidence="3 4">
    <name type="scientific">Caldalkalibacillus horti</name>
    <dbReference type="NCBI Taxonomy" id="77523"/>
    <lineage>
        <taxon>Bacteria</taxon>
        <taxon>Bacillati</taxon>
        <taxon>Bacillota</taxon>
        <taxon>Bacilli</taxon>
        <taxon>Bacillales</taxon>
        <taxon>Bacillaceae</taxon>
        <taxon>Caldalkalibacillus</taxon>
    </lineage>
</organism>
<evidence type="ECO:0000256" key="1">
    <source>
        <dbReference type="SAM" id="Phobius"/>
    </source>
</evidence>
<evidence type="ECO:0000313" key="4">
    <source>
        <dbReference type="Proteomes" id="UP001235840"/>
    </source>
</evidence>
<sequence length="133" mass="14297">MRKIRRLIKNERGSQLLEFVAMFPLIIFAFLFIWQMALAAYTVVVAEAAARDGARVAAVGADAGSVQNAVQRSAYGLNTTSSVQGPQAASYGGEEITVVVKAELLTIQVPFINELEFTVTASATMPFEGVDEP</sequence>
<keyword evidence="1" id="KW-0472">Membrane</keyword>
<dbReference type="Proteomes" id="UP001235840">
    <property type="component" value="Unassembled WGS sequence"/>
</dbReference>
<reference evidence="3 4" key="1">
    <citation type="submission" date="2023-07" db="EMBL/GenBank/DDBJ databases">
        <title>Genomic Encyclopedia of Type Strains, Phase IV (KMG-IV): sequencing the most valuable type-strain genomes for metagenomic binning, comparative biology and taxonomic classification.</title>
        <authorList>
            <person name="Goeker M."/>
        </authorList>
    </citation>
    <scope>NUCLEOTIDE SEQUENCE [LARGE SCALE GENOMIC DNA]</scope>
    <source>
        <strain evidence="3 4">DSM 12751</strain>
    </source>
</reference>